<dbReference type="GO" id="GO:0008233">
    <property type="term" value="F:peptidase activity"/>
    <property type="evidence" value="ECO:0007669"/>
    <property type="project" value="UniProtKB-KW"/>
</dbReference>
<proteinExistence type="predicted"/>
<keyword evidence="2" id="KW-0645">Protease</keyword>
<dbReference type="NCBIfam" id="TIGR02281">
    <property type="entry name" value="clan_AA_DTGA"/>
    <property type="match status" value="1"/>
</dbReference>
<dbReference type="GO" id="GO:0006508">
    <property type="term" value="P:proteolysis"/>
    <property type="evidence" value="ECO:0007669"/>
    <property type="project" value="UniProtKB-KW"/>
</dbReference>
<keyword evidence="2" id="KW-0378">Hydrolase</keyword>
<dbReference type="RefSeq" id="WP_152010917.1">
    <property type="nucleotide sequence ID" value="NZ_JAAAML010000002.1"/>
</dbReference>
<evidence type="ECO:0000313" key="3">
    <source>
        <dbReference type="Proteomes" id="UP001320715"/>
    </source>
</evidence>
<organism evidence="2 3">
    <name type="scientific">Hoeflea alexandrii</name>
    <dbReference type="NCBI Taxonomy" id="288436"/>
    <lineage>
        <taxon>Bacteria</taxon>
        <taxon>Pseudomonadati</taxon>
        <taxon>Pseudomonadota</taxon>
        <taxon>Alphaproteobacteria</taxon>
        <taxon>Hyphomicrobiales</taxon>
        <taxon>Rhizobiaceae</taxon>
        <taxon>Hoeflea</taxon>
    </lineage>
</organism>
<dbReference type="Proteomes" id="UP001320715">
    <property type="component" value="Unassembled WGS sequence"/>
</dbReference>
<evidence type="ECO:0000313" key="2">
    <source>
        <dbReference type="EMBL" id="MCO6408948.1"/>
    </source>
</evidence>
<name>A0ABT1CRV7_9HYPH</name>
<gene>
    <name evidence="2" type="ORF">GTW23_12235</name>
</gene>
<dbReference type="InterPro" id="IPR011969">
    <property type="entry name" value="Clan_AA_Asp_peptidase_C"/>
</dbReference>
<dbReference type="SUPFAM" id="SSF50630">
    <property type="entry name" value="Acid proteases"/>
    <property type="match status" value="1"/>
</dbReference>
<dbReference type="InterPro" id="IPR034122">
    <property type="entry name" value="Retropepsin-like_bacterial"/>
</dbReference>
<feature type="signal peptide" evidence="1">
    <location>
        <begin position="1"/>
        <end position="22"/>
    </location>
</feature>
<sequence length="184" mass="19697">MIKNIFLVSCAVLAISGLPYYAQDISSFLASETAPEAASARPVAYQPQTAKAQPKAHYATGVRAAVIPMTGDGHFSSDFRINGRLIKGLIDTGATYVAINVSTARTLGLGLANSDFRHQVRTANGVTRAALVNLDKMEIGAISVDDVEAFVLDDKALSSTLIGMSFMSKLQSYRVKDNRLELVN</sequence>
<dbReference type="Pfam" id="PF13975">
    <property type="entry name" value="gag-asp_proteas"/>
    <property type="match status" value="1"/>
</dbReference>
<keyword evidence="1" id="KW-0732">Signal</keyword>
<dbReference type="EMBL" id="JAAAML010000002">
    <property type="protein sequence ID" value="MCO6408948.1"/>
    <property type="molecule type" value="Genomic_DNA"/>
</dbReference>
<protein>
    <submittedName>
        <fullName evidence="2">TIGR02281 family clan AA aspartic protease</fullName>
        <ecNumber evidence="2">3.4.23.-</ecNumber>
    </submittedName>
</protein>
<dbReference type="CDD" id="cd05483">
    <property type="entry name" value="retropepsin_like_bacteria"/>
    <property type="match status" value="1"/>
</dbReference>
<evidence type="ECO:0000256" key="1">
    <source>
        <dbReference type="SAM" id="SignalP"/>
    </source>
</evidence>
<dbReference type="Gene3D" id="2.40.70.10">
    <property type="entry name" value="Acid Proteases"/>
    <property type="match status" value="1"/>
</dbReference>
<feature type="chain" id="PRO_5047489889" evidence="1">
    <location>
        <begin position="23"/>
        <end position="184"/>
    </location>
</feature>
<comment type="caution">
    <text evidence="2">The sequence shown here is derived from an EMBL/GenBank/DDBJ whole genome shotgun (WGS) entry which is preliminary data.</text>
</comment>
<dbReference type="InterPro" id="IPR021109">
    <property type="entry name" value="Peptidase_aspartic_dom_sf"/>
</dbReference>
<keyword evidence="3" id="KW-1185">Reference proteome</keyword>
<reference evidence="2 3" key="1">
    <citation type="submission" date="2020-01" db="EMBL/GenBank/DDBJ databases">
        <title>Genomes of bacteria type strains.</title>
        <authorList>
            <person name="Chen J."/>
            <person name="Zhu S."/>
            <person name="Yang J."/>
        </authorList>
    </citation>
    <scope>NUCLEOTIDE SEQUENCE [LARGE SCALE GENOMIC DNA]</scope>
    <source>
        <strain evidence="2 3">DSM 16655</strain>
    </source>
</reference>
<accession>A0ABT1CRV7</accession>
<dbReference type="EC" id="3.4.23.-" evidence="2"/>